<keyword evidence="1" id="KW-1133">Transmembrane helix</keyword>
<accession>A0A177B5N6</accession>
<keyword evidence="1" id="KW-0812">Transmembrane</keyword>
<comment type="caution">
    <text evidence="2">The sequence shown here is derived from an EMBL/GenBank/DDBJ whole genome shotgun (WGS) entry which is preliminary data.</text>
</comment>
<gene>
    <name evidence="2" type="ORF">A3Q56_03214</name>
</gene>
<protein>
    <submittedName>
        <fullName evidence="2">Uncharacterized protein</fullName>
    </submittedName>
</protein>
<sequence>MGVNNVIKEIELEERHPLSEIKRDQKFLIDTHDNISVYLSFSREKNADQSRSHFSHREKELEYQYIVYLEMCNGGSSTSCTLQNPRMPPLKHTHMLRCSTSETFTFRLTDKSDFDVTLQSYSINWVGGFDKIVVNCLKDKEMIYIAEAKTIKLYGIILGVGMPFLIGIIIMMGVLIHLIRYIKA</sequence>
<dbReference type="EMBL" id="LWCA01000350">
    <property type="protein sequence ID" value="OAF69012.1"/>
    <property type="molecule type" value="Genomic_DNA"/>
</dbReference>
<keyword evidence="3" id="KW-1185">Reference proteome</keyword>
<dbReference type="Proteomes" id="UP000078046">
    <property type="component" value="Unassembled WGS sequence"/>
</dbReference>
<evidence type="ECO:0000256" key="1">
    <source>
        <dbReference type="SAM" id="Phobius"/>
    </source>
</evidence>
<evidence type="ECO:0000313" key="2">
    <source>
        <dbReference type="EMBL" id="OAF69012.1"/>
    </source>
</evidence>
<keyword evidence="1" id="KW-0472">Membrane</keyword>
<organism evidence="2 3">
    <name type="scientific">Intoshia linei</name>
    <dbReference type="NCBI Taxonomy" id="1819745"/>
    <lineage>
        <taxon>Eukaryota</taxon>
        <taxon>Metazoa</taxon>
        <taxon>Spiralia</taxon>
        <taxon>Lophotrochozoa</taxon>
        <taxon>Mesozoa</taxon>
        <taxon>Orthonectida</taxon>
        <taxon>Rhopaluridae</taxon>
        <taxon>Intoshia</taxon>
    </lineage>
</organism>
<proteinExistence type="predicted"/>
<evidence type="ECO:0000313" key="3">
    <source>
        <dbReference type="Proteomes" id="UP000078046"/>
    </source>
</evidence>
<reference evidence="2 3" key="1">
    <citation type="submission" date="2016-04" db="EMBL/GenBank/DDBJ databases">
        <title>The genome of Intoshia linei affirms orthonectids as highly simplified spiralians.</title>
        <authorList>
            <person name="Mikhailov K.V."/>
            <person name="Slusarev G.S."/>
            <person name="Nikitin M.A."/>
            <person name="Logacheva M.D."/>
            <person name="Penin A."/>
            <person name="Aleoshin V."/>
            <person name="Panchin Y.V."/>
        </authorList>
    </citation>
    <scope>NUCLEOTIDE SEQUENCE [LARGE SCALE GENOMIC DNA]</scope>
    <source>
        <strain evidence="2">Intl2013</strain>
        <tissue evidence="2">Whole animal</tissue>
    </source>
</reference>
<dbReference type="AlphaFoldDB" id="A0A177B5N6"/>
<name>A0A177B5N6_9BILA</name>
<feature type="transmembrane region" description="Helical" evidence="1">
    <location>
        <begin position="153"/>
        <end position="179"/>
    </location>
</feature>